<evidence type="ECO:0000256" key="3">
    <source>
        <dbReference type="SAM" id="SignalP"/>
    </source>
</evidence>
<reference evidence="5 6" key="1">
    <citation type="submission" date="2018-11" db="EMBL/GenBank/DDBJ databases">
        <authorList>
            <consortium name="Pathogen Informatics"/>
        </authorList>
    </citation>
    <scope>NUCLEOTIDE SEQUENCE [LARGE SCALE GENOMIC DNA]</scope>
    <source>
        <strain evidence="5 6">NCTC10327</strain>
    </source>
</reference>
<dbReference type="NCBIfam" id="TIGR03934">
    <property type="entry name" value="TQXA_dom"/>
    <property type="match status" value="1"/>
</dbReference>
<keyword evidence="2" id="KW-0472">Membrane</keyword>
<gene>
    <name evidence="5" type="ORF">NCTC10327_00150</name>
</gene>
<evidence type="ECO:0000256" key="1">
    <source>
        <dbReference type="SAM" id="MobiDB-lite"/>
    </source>
</evidence>
<feature type="chain" id="PRO_5030998325" evidence="3">
    <location>
        <begin position="38"/>
        <end position="475"/>
    </location>
</feature>
<keyword evidence="3" id="KW-0732">Signal</keyword>
<evidence type="ECO:0000256" key="2">
    <source>
        <dbReference type="SAM" id="Phobius"/>
    </source>
</evidence>
<feature type="region of interest" description="Disordered" evidence="1">
    <location>
        <begin position="350"/>
        <end position="443"/>
    </location>
</feature>
<evidence type="ECO:0000259" key="4">
    <source>
        <dbReference type="Pfam" id="PF08341"/>
    </source>
</evidence>
<evidence type="ECO:0000313" key="5">
    <source>
        <dbReference type="EMBL" id="VDG75431.1"/>
    </source>
</evidence>
<feature type="domain" description="Thioester" evidence="4">
    <location>
        <begin position="101"/>
        <end position="219"/>
    </location>
</feature>
<feature type="compositionally biased region" description="Basic and acidic residues" evidence="1">
    <location>
        <begin position="409"/>
        <end position="431"/>
    </location>
</feature>
<dbReference type="InterPro" id="IPR023849">
    <property type="entry name" value="TQXA_dom"/>
</dbReference>
<accession>A0A7Z8Y820</accession>
<dbReference type="RefSeq" id="WP_185933565.1">
    <property type="nucleotide sequence ID" value="NZ_UYIO01000001.1"/>
</dbReference>
<dbReference type="Proteomes" id="UP000269974">
    <property type="component" value="Unassembled WGS sequence"/>
</dbReference>
<sequence length="475" mass="50332">MNTYEESTRRVRILRAVLALFAAAALLLMCLPVQARADGLQTGGQNSGETAGNSQAATAQTARIIGSEKQYMNFYYLDEEGKSGRKTTVLFSVEIGGKTYRAYCLESTVTTRFGEARVGTWEEFPGTNNFKDDPQVREKVAWIVANSYPTVPLDQLAERIGQPGLTEAEAVAATQAAIWTYTDGYSARGFSQSGNKQGPDAQAGVRPMALLQYLTGTANTGLSEQRVRAPQFQIEAGDASAAEANLIGPLSVTTDQTVALEYAGEGSIVNRDGTPYDLRQVENGAQLYIKPEGSTSGSGTFTAKVSGYDVAGKLVIIPKDARPEDHGQTIILMESQPATRAVQAPFNWEKTAAPPVPGNGEEVTSRGQIPPAEDNGETATPPVTTPSTTDTETPGAEDKGTEAPGAEKPGTEKPAAEKPAAEKAAGEKPGAEKPAAQTPAKKLIQTGPQTLTFIAGAIVLLCMGASVMLWRREKK</sequence>
<dbReference type="AlphaFoldDB" id="A0A7Z8Y820"/>
<keyword evidence="2" id="KW-0812">Transmembrane</keyword>
<comment type="caution">
    <text evidence="5">The sequence shown here is derived from an EMBL/GenBank/DDBJ whole genome shotgun (WGS) entry which is preliminary data.</text>
</comment>
<dbReference type="Gene3D" id="1.10.150.480">
    <property type="match status" value="1"/>
</dbReference>
<feature type="compositionally biased region" description="Low complexity" evidence="1">
    <location>
        <begin position="378"/>
        <end position="394"/>
    </location>
</feature>
<keyword evidence="2" id="KW-1133">Transmembrane helix</keyword>
<name>A0A7Z8Y820_9ACTO</name>
<protein>
    <submittedName>
        <fullName evidence="5">Cell surface protein</fullName>
    </submittedName>
</protein>
<feature type="signal peptide" evidence="3">
    <location>
        <begin position="1"/>
        <end position="37"/>
    </location>
</feature>
<dbReference type="Pfam" id="PF08341">
    <property type="entry name" value="TED"/>
    <property type="match status" value="1"/>
</dbReference>
<organism evidence="5 6">
    <name type="scientific">Actinobaculum suis</name>
    <dbReference type="NCBI Taxonomy" id="1657"/>
    <lineage>
        <taxon>Bacteria</taxon>
        <taxon>Bacillati</taxon>
        <taxon>Actinomycetota</taxon>
        <taxon>Actinomycetes</taxon>
        <taxon>Actinomycetales</taxon>
        <taxon>Actinomycetaceae</taxon>
        <taxon>Actinobaculum</taxon>
    </lineage>
</organism>
<evidence type="ECO:0000313" key="6">
    <source>
        <dbReference type="Proteomes" id="UP000269974"/>
    </source>
</evidence>
<dbReference type="EMBL" id="UYIO01000001">
    <property type="protein sequence ID" value="VDG75431.1"/>
    <property type="molecule type" value="Genomic_DNA"/>
</dbReference>
<feature type="transmembrane region" description="Helical" evidence="2">
    <location>
        <begin position="451"/>
        <end position="470"/>
    </location>
</feature>
<dbReference type="InterPro" id="IPR013552">
    <property type="entry name" value="Thioester_dom"/>
</dbReference>
<proteinExistence type="predicted"/>